<dbReference type="Gene3D" id="3.50.50.60">
    <property type="entry name" value="FAD/NAD(P)-binding domain"/>
    <property type="match status" value="1"/>
</dbReference>
<dbReference type="AlphaFoldDB" id="A0A6J4UL31"/>
<proteinExistence type="predicted"/>
<feature type="domain" description="FAD dependent oxidoreductase" evidence="2">
    <location>
        <begin position="11"/>
        <end position="367"/>
    </location>
</feature>
<protein>
    <recommendedName>
        <fullName evidence="2">FAD dependent oxidoreductase domain-containing protein</fullName>
    </recommendedName>
</protein>
<sequence>MIDSSFPTDADVVVIGAGALGLATTFALARAGAGRVVLLDQFEPATQASARAAGLFKLLQFSEVKTRLAARSMAIVRGFEAETGVPLPFVDSGSIYAARTPQHASMVEAEVEDGRGWGVELVRIDNAEAHRLAPYLAGNNLLSAYLVPGDIYVEEPRSMLLAFWQAAERLGARVIGHAPVTGIRVEGGAVTAVETPHGEIRTPLVVDSAGVWSRIVGRMAGADVPVQPVRHHLRITSPVAGIEAKQPVVRLIDAATYVRPARGGVMYGGFEQDPLALDPETIEGFSMDKLPFDHHVNDRFRDAVIDEFPDLATTTVQEQRGGMFTMTADGMFLVGPSDAARGFWVASGCNGSGFSLSAGIGSVLAEWIVGGAPPFDVSALDPNRFATENLSDEELRGAGIWQYVNYYTPAGA</sequence>
<dbReference type="Gene3D" id="3.30.9.10">
    <property type="entry name" value="D-Amino Acid Oxidase, subunit A, domain 2"/>
    <property type="match status" value="1"/>
</dbReference>
<accession>A0A6J4UL31</accession>
<evidence type="ECO:0000313" key="3">
    <source>
        <dbReference type="EMBL" id="CAA9552319.1"/>
    </source>
</evidence>
<dbReference type="SUPFAM" id="SSF54373">
    <property type="entry name" value="FAD-linked reductases, C-terminal domain"/>
    <property type="match status" value="1"/>
</dbReference>
<dbReference type="GO" id="GO:0005737">
    <property type="term" value="C:cytoplasm"/>
    <property type="evidence" value="ECO:0007669"/>
    <property type="project" value="TreeGrafter"/>
</dbReference>
<dbReference type="InterPro" id="IPR036188">
    <property type="entry name" value="FAD/NAD-bd_sf"/>
</dbReference>
<dbReference type="EMBL" id="CADCWK010000090">
    <property type="protein sequence ID" value="CAA9552319.1"/>
    <property type="molecule type" value="Genomic_DNA"/>
</dbReference>
<organism evidence="3">
    <name type="scientific">uncultured Thermomicrobiales bacterium</name>
    <dbReference type="NCBI Taxonomy" id="1645740"/>
    <lineage>
        <taxon>Bacteria</taxon>
        <taxon>Pseudomonadati</taxon>
        <taxon>Thermomicrobiota</taxon>
        <taxon>Thermomicrobia</taxon>
        <taxon>Thermomicrobiales</taxon>
        <taxon>environmental samples</taxon>
    </lineage>
</organism>
<evidence type="ECO:0000259" key="2">
    <source>
        <dbReference type="Pfam" id="PF01266"/>
    </source>
</evidence>
<name>A0A6J4UL31_9BACT</name>
<gene>
    <name evidence="3" type="ORF">AVDCRST_MAG33-991</name>
</gene>
<dbReference type="Pfam" id="PF01266">
    <property type="entry name" value="DAO"/>
    <property type="match status" value="1"/>
</dbReference>
<dbReference type="PANTHER" id="PTHR13847">
    <property type="entry name" value="SARCOSINE DEHYDROGENASE-RELATED"/>
    <property type="match status" value="1"/>
</dbReference>
<dbReference type="InterPro" id="IPR006076">
    <property type="entry name" value="FAD-dep_OxRdtase"/>
</dbReference>
<keyword evidence="1" id="KW-0560">Oxidoreductase</keyword>
<dbReference type="PANTHER" id="PTHR13847:SF287">
    <property type="entry name" value="FAD-DEPENDENT OXIDOREDUCTASE DOMAIN-CONTAINING PROTEIN 1"/>
    <property type="match status" value="1"/>
</dbReference>
<dbReference type="SUPFAM" id="SSF51905">
    <property type="entry name" value="FAD/NAD(P)-binding domain"/>
    <property type="match status" value="1"/>
</dbReference>
<reference evidence="3" key="1">
    <citation type="submission" date="2020-02" db="EMBL/GenBank/DDBJ databases">
        <authorList>
            <person name="Meier V. D."/>
        </authorList>
    </citation>
    <scope>NUCLEOTIDE SEQUENCE</scope>
    <source>
        <strain evidence="3">AVDCRST_MAG33</strain>
    </source>
</reference>
<dbReference type="GO" id="GO:0016491">
    <property type="term" value="F:oxidoreductase activity"/>
    <property type="evidence" value="ECO:0007669"/>
    <property type="project" value="UniProtKB-KW"/>
</dbReference>
<evidence type="ECO:0000256" key="1">
    <source>
        <dbReference type="ARBA" id="ARBA00023002"/>
    </source>
</evidence>